<evidence type="ECO:0000256" key="9">
    <source>
        <dbReference type="ARBA" id="ARBA00022989"/>
    </source>
</evidence>
<comment type="similarity">
    <text evidence="12">Belongs to the cytochrome b561 family.</text>
</comment>
<feature type="domain" description="Cytochrome b561 bacterial/Ni-hydrogenase" evidence="14">
    <location>
        <begin position="5"/>
        <end position="186"/>
    </location>
</feature>
<dbReference type="InterPro" id="IPR011577">
    <property type="entry name" value="Cyt_b561_bac/Ni-Hgenase"/>
</dbReference>
<feature type="transmembrane region" description="Helical" evidence="13">
    <location>
        <begin position="111"/>
        <end position="131"/>
    </location>
</feature>
<dbReference type="RefSeq" id="WP_099623492.1">
    <property type="nucleotide sequence ID" value="NZ_CP024201.1"/>
</dbReference>
<evidence type="ECO:0000256" key="5">
    <source>
        <dbReference type="ARBA" id="ARBA00022617"/>
    </source>
</evidence>
<dbReference type="KEGG" id="cmb:CSW64_18550"/>
<dbReference type="AlphaFoldDB" id="A0A2D2B1W1"/>
<protein>
    <submittedName>
        <fullName evidence="15">Cytochrome B</fullName>
    </submittedName>
</protein>
<keyword evidence="11 13" id="KW-0472">Membrane</keyword>
<evidence type="ECO:0000256" key="2">
    <source>
        <dbReference type="ARBA" id="ARBA00004651"/>
    </source>
</evidence>
<evidence type="ECO:0000256" key="12">
    <source>
        <dbReference type="ARBA" id="ARBA00037975"/>
    </source>
</evidence>
<organism evidence="15 16">
    <name type="scientific">Caulobacter mirabilis</name>
    <dbReference type="NCBI Taxonomy" id="69666"/>
    <lineage>
        <taxon>Bacteria</taxon>
        <taxon>Pseudomonadati</taxon>
        <taxon>Pseudomonadota</taxon>
        <taxon>Alphaproteobacteria</taxon>
        <taxon>Caulobacterales</taxon>
        <taxon>Caulobacteraceae</taxon>
        <taxon>Caulobacter</taxon>
    </lineage>
</organism>
<dbReference type="GO" id="GO:0005886">
    <property type="term" value="C:plasma membrane"/>
    <property type="evidence" value="ECO:0007669"/>
    <property type="project" value="UniProtKB-SubCell"/>
</dbReference>
<evidence type="ECO:0000256" key="6">
    <source>
        <dbReference type="ARBA" id="ARBA00022692"/>
    </source>
</evidence>
<dbReference type="GO" id="GO:0022904">
    <property type="term" value="P:respiratory electron transport chain"/>
    <property type="evidence" value="ECO:0007669"/>
    <property type="project" value="InterPro"/>
</dbReference>
<name>A0A2D2B1W1_9CAUL</name>
<dbReference type="OrthoDB" id="1247465at2"/>
<evidence type="ECO:0000256" key="13">
    <source>
        <dbReference type="SAM" id="Phobius"/>
    </source>
</evidence>
<keyword evidence="5" id="KW-0349">Heme</keyword>
<evidence type="ECO:0000256" key="10">
    <source>
        <dbReference type="ARBA" id="ARBA00023004"/>
    </source>
</evidence>
<reference evidence="15 16" key="1">
    <citation type="submission" date="2017-10" db="EMBL/GenBank/DDBJ databases">
        <title>Genome sequence of Caulobacter mirabilis FWC38.</title>
        <authorList>
            <person name="Fiebig A."/>
            <person name="Crosson S."/>
        </authorList>
    </citation>
    <scope>NUCLEOTIDE SEQUENCE [LARGE SCALE GENOMIC DNA]</scope>
    <source>
        <strain evidence="15 16">FWC 38</strain>
    </source>
</reference>
<dbReference type="GO" id="GO:0009055">
    <property type="term" value="F:electron transfer activity"/>
    <property type="evidence" value="ECO:0007669"/>
    <property type="project" value="InterPro"/>
</dbReference>
<feature type="transmembrane region" description="Helical" evidence="13">
    <location>
        <begin position="152"/>
        <end position="170"/>
    </location>
</feature>
<keyword evidence="6 13" id="KW-0812">Transmembrane</keyword>
<keyword evidence="9 13" id="KW-1133">Transmembrane helix</keyword>
<dbReference type="InterPro" id="IPR052168">
    <property type="entry name" value="Cytochrome_b561_oxidase"/>
</dbReference>
<evidence type="ECO:0000259" key="14">
    <source>
        <dbReference type="Pfam" id="PF01292"/>
    </source>
</evidence>
<dbReference type="SUPFAM" id="SSF81342">
    <property type="entry name" value="Transmembrane di-heme cytochromes"/>
    <property type="match status" value="1"/>
</dbReference>
<comment type="cofactor">
    <cofactor evidence="1">
        <name>heme b</name>
        <dbReference type="ChEBI" id="CHEBI:60344"/>
    </cofactor>
</comment>
<dbReference type="GO" id="GO:0046872">
    <property type="term" value="F:metal ion binding"/>
    <property type="evidence" value="ECO:0007669"/>
    <property type="project" value="UniProtKB-KW"/>
</dbReference>
<evidence type="ECO:0000256" key="3">
    <source>
        <dbReference type="ARBA" id="ARBA00022448"/>
    </source>
</evidence>
<keyword evidence="10" id="KW-0408">Iron</keyword>
<comment type="subcellular location">
    <subcellularLocation>
        <location evidence="2">Cell membrane</location>
        <topology evidence="2">Multi-pass membrane protein</topology>
    </subcellularLocation>
</comment>
<feature type="transmembrane region" description="Helical" evidence="13">
    <location>
        <begin position="82"/>
        <end position="105"/>
    </location>
</feature>
<accession>A0A2D2B1W1</accession>
<evidence type="ECO:0000256" key="8">
    <source>
        <dbReference type="ARBA" id="ARBA00022982"/>
    </source>
</evidence>
<keyword evidence="4" id="KW-1003">Cell membrane</keyword>
<proteinExistence type="inferred from homology"/>
<evidence type="ECO:0000256" key="1">
    <source>
        <dbReference type="ARBA" id="ARBA00001970"/>
    </source>
</evidence>
<dbReference type="GO" id="GO:0020037">
    <property type="term" value="F:heme binding"/>
    <property type="evidence" value="ECO:0007669"/>
    <property type="project" value="TreeGrafter"/>
</dbReference>
<evidence type="ECO:0000313" key="15">
    <source>
        <dbReference type="EMBL" id="ATQ44244.1"/>
    </source>
</evidence>
<evidence type="ECO:0000256" key="11">
    <source>
        <dbReference type="ARBA" id="ARBA00023136"/>
    </source>
</evidence>
<dbReference type="PANTHER" id="PTHR30529:SF1">
    <property type="entry name" value="CYTOCHROME B561 HOMOLOG 2"/>
    <property type="match status" value="1"/>
</dbReference>
<keyword evidence="8" id="KW-0249">Electron transport</keyword>
<keyword evidence="16" id="KW-1185">Reference proteome</keyword>
<evidence type="ECO:0000256" key="7">
    <source>
        <dbReference type="ARBA" id="ARBA00022723"/>
    </source>
</evidence>
<sequence length="194" mass="21880">MTQARYSAVAIVLHWTIALLMVWVVGLAWYADTLEGSARIEPLQLHKPLGITILVLTVLRLLWRLAKKPPALSTHLKPWERFLAHAVHVLFYVVLLALPLSGWAMVSASKLITVFPINMFGLFEWPALSFLTNLPADQLKPTHDALQEAHHLLAKVIIYVLIPLHILGALKHQFLDKDNELARMIPFLARKDAA</sequence>
<evidence type="ECO:0000256" key="4">
    <source>
        <dbReference type="ARBA" id="ARBA00022475"/>
    </source>
</evidence>
<gene>
    <name evidence="15" type="ORF">CSW64_18550</name>
</gene>
<dbReference type="EMBL" id="CP024201">
    <property type="protein sequence ID" value="ATQ44244.1"/>
    <property type="molecule type" value="Genomic_DNA"/>
</dbReference>
<evidence type="ECO:0000313" key="16">
    <source>
        <dbReference type="Proteomes" id="UP000228945"/>
    </source>
</evidence>
<keyword evidence="7" id="KW-0479">Metal-binding</keyword>
<dbReference type="InterPro" id="IPR016174">
    <property type="entry name" value="Di-haem_cyt_TM"/>
</dbReference>
<dbReference type="Proteomes" id="UP000228945">
    <property type="component" value="Chromosome"/>
</dbReference>
<dbReference type="Pfam" id="PF01292">
    <property type="entry name" value="Ni_hydr_CYTB"/>
    <property type="match status" value="1"/>
</dbReference>
<keyword evidence="3" id="KW-0813">Transport</keyword>
<dbReference type="PANTHER" id="PTHR30529">
    <property type="entry name" value="CYTOCHROME B561"/>
    <property type="match status" value="1"/>
</dbReference>
<feature type="transmembrane region" description="Helical" evidence="13">
    <location>
        <begin position="12"/>
        <end position="31"/>
    </location>
</feature>